<dbReference type="GO" id="GO:1990316">
    <property type="term" value="C:Atg1/ULK1 kinase complex"/>
    <property type="evidence" value="ECO:0007669"/>
    <property type="project" value="TreeGrafter"/>
</dbReference>
<keyword evidence="5" id="KW-0472">Membrane</keyword>
<evidence type="ECO:0000256" key="7">
    <source>
        <dbReference type="SAM" id="MobiDB-lite"/>
    </source>
</evidence>
<evidence type="ECO:0000259" key="8">
    <source>
        <dbReference type="Pfam" id="PF04108"/>
    </source>
</evidence>
<feature type="compositionally biased region" description="Basic and acidic residues" evidence="7">
    <location>
        <begin position="495"/>
        <end position="518"/>
    </location>
</feature>
<evidence type="ECO:0000256" key="4">
    <source>
        <dbReference type="ARBA" id="ARBA00023006"/>
    </source>
</evidence>
<evidence type="ECO:0000256" key="1">
    <source>
        <dbReference type="ARBA" id="ARBA00006259"/>
    </source>
</evidence>
<dbReference type="Proteomes" id="UP000813444">
    <property type="component" value="Unassembled WGS sequence"/>
</dbReference>
<dbReference type="GO" id="GO:0000045">
    <property type="term" value="P:autophagosome assembly"/>
    <property type="evidence" value="ECO:0007669"/>
    <property type="project" value="TreeGrafter"/>
</dbReference>
<name>A0A8K0T7G3_9HYPO</name>
<feature type="region of interest" description="Disordered" evidence="7">
    <location>
        <begin position="1"/>
        <end position="26"/>
    </location>
</feature>
<dbReference type="GO" id="GO:0034727">
    <property type="term" value="P:piecemeal microautophagy of the nucleus"/>
    <property type="evidence" value="ECO:0007669"/>
    <property type="project" value="TreeGrafter"/>
</dbReference>
<gene>
    <name evidence="9" type="ORF">B0I35DRAFT_404710</name>
</gene>
<dbReference type="GO" id="GO:0030295">
    <property type="term" value="F:protein kinase activator activity"/>
    <property type="evidence" value="ECO:0007669"/>
    <property type="project" value="TreeGrafter"/>
</dbReference>
<evidence type="ECO:0000313" key="9">
    <source>
        <dbReference type="EMBL" id="KAH7329492.1"/>
    </source>
</evidence>
<dbReference type="InterPro" id="IPR045326">
    <property type="entry name" value="ATG17-like_dom"/>
</dbReference>
<protein>
    <recommendedName>
        <fullName evidence="2 6">Autophagy-related protein 17</fullName>
    </recommendedName>
</protein>
<reference evidence="9" key="1">
    <citation type="journal article" date="2021" name="Nat. Commun.">
        <title>Genetic determinants of endophytism in the Arabidopsis root mycobiome.</title>
        <authorList>
            <person name="Mesny F."/>
            <person name="Miyauchi S."/>
            <person name="Thiergart T."/>
            <person name="Pickel B."/>
            <person name="Atanasova L."/>
            <person name="Karlsson M."/>
            <person name="Huettel B."/>
            <person name="Barry K.W."/>
            <person name="Haridas S."/>
            <person name="Chen C."/>
            <person name="Bauer D."/>
            <person name="Andreopoulos W."/>
            <person name="Pangilinan J."/>
            <person name="LaButti K."/>
            <person name="Riley R."/>
            <person name="Lipzen A."/>
            <person name="Clum A."/>
            <person name="Drula E."/>
            <person name="Henrissat B."/>
            <person name="Kohler A."/>
            <person name="Grigoriev I.V."/>
            <person name="Martin F.M."/>
            <person name="Hacquard S."/>
        </authorList>
    </citation>
    <scope>NUCLEOTIDE SEQUENCE</scope>
    <source>
        <strain evidence="9">MPI-CAGE-CH-0235</strain>
    </source>
</reference>
<keyword evidence="10" id="KW-1185">Reference proteome</keyword>
<comment type="similarity">
    <text evidence="1 6">Belongs to the ATG17 family.</text>
</comment>
<comment type="caution">
    <text evidence="9">The sequence shown here is derived from an EMBL/GenBank/DDBJ whole genome shotgun (WGS) entry which is preliminary data.</text>
</comment>
<dbReference type="OrthoDB" id="1937984at2759"/>
<feature type="region of interest" description="Disordered" evidence="7">
    <location>
        <begin position="475"/>
        <end position="518"/>
    </location>
</feature>
<proteinExistence type="inferred from homology"/>
<evidence type="ECO:0000256" key="3">
    <source>
        <dbReference type="ARBA" id="ARBA00022490"/>
    </source>
</evidence>
<keyword evidence="4 6" id="KW-0072">Autophagy</keyword>
<dbReference type="Pfam" id="PF04108">
    <property type="entry name" value="ATG17_like"/>
    <property type="match status" value="1"/>
</dbReference>
<feature type="domain" description="Autophagy protein ATG17-like" evidence="8">
    <location>
        <begin position="48"/>
        <end position="453"/>
    </location>
</feature>
<evidence type="ECO:0000256" key="5">
    <source>
        <dbReference type="ARBA" id="ARBA00023136"/>
    </source>
</evidence>
<dbReference type="GO" id="GO:0000422">
    <property type="term" value="P:autophagy of mitochondrion"/>
    <property type="evidence" value="ECO:0007669"/>
    <property type="project" value="TreeGrafter"/>
</dbReference>
<dbReference type="InterPro" id="IPR007240">
    <property type="entry name" value="Atg17"/>
</dbReference>
<evidence type="ECO:0000256" key="6">
    <source>
        <dbReference type="RuleBase" id="RU368080"/>
    </source>
</evidence>
<comment type="subcellular location">
    <subcellularLocation>
        <location evidence="6">Cytoplasm</location>
    </subcellularLocation>
    <subcellularLocation>
        <location evidence="6">Preautophagosomal structure membrane</location>
        <topology evidence="6">Peripheral membrane protein</topology>
    </subcellularLocation>
</comment>
<dbReference type="PANTHER" id="PTHR28005:SF1">
    <property type="entry name" value="AUTOPHAGY-RELATED PROTEIN 17"/>
    <property type="match status" value="1"/>
</dbReference>
<organism evidence="9 10">
    <name type="scientific">Stachybotrys elegans</name>
    <dbReference type="NCBI Taxonomy" id="80388"/>
    <lineage>
        <taxon>Eukaryota</taxon>
        <taxon>Fungi</taxon>
        <taxon>Dikarya</taxon>
        <taxon>Ascomycota</taxon>
        <taxon>Pezizomycotina</taxon>
        <taxon>Sordariomycetes</taxon>
        <taxon>Hypocreomycetidae</taxon>
        <taxon>Hypocreales</taxon>
        <taxon>Stachybotryaceae</taxon>
        <taxon>Stachybotrys</taxon>
    </lineage>
</organism>
<dbReference type="GO" id="GO:0034045">
    <property type="term" value="C:phagophore assembly site membrane"/>
    <property type="evidence" value="ECO:0007669"/>
    <property type="project" value="UniProtKB-SubCell"/>
</dbReference>
<dbReference type="GO" id="GO:0060090">
    <property type="term" value="F:molecular adaptor activity"/>
    <property type="evidence" value="ECO:0007669"/>
    <property type="project" value="TreeGrafter"/>
</dbReference>
<dbReference type="EMBL" id="JAGPNK010000001">
    <property type="protein sequence ID" value="KAH7329492.1"/>
    <property type="molecule type" value="Genomic_DNA"/>
</dbReference>
<keyword evidence="3 6" id="KW-0963">Cytoplasm</keyword>
<evidence type="ECO:0000313" key="10">
    <source>
        <dbReference type="Proteomes" id="UP000813444"/>
    </source>
</evidence>
<evidence type="ECO:0000256" key="2">
    <source>
        <dbReference type="ARBA" id="ARBA00013806"/>
    </source>
</evidence>
<feature type="compositionally biased region" description="Low complexity" evidence="7">
    <location>
        <begin position="1"/>
        <end position="18"/>
    </location>
</feature>
<accession>A0A8K0T7G3</accession>
<dbReference type="PANTHER" id="PTHR28005">
    <property type="entry name" value="AUTOPHAGY-RELATED PROTEIN 17"/>
    <property type="match status" value="1"/>
</dbReference>
<comment type="function">
    <text evidence="6">Autophagy-specific protein that functions in response to autophagy-inducing signals as a scaffold to recruit other ATG proteins to organize preautophagosomal structure (PAS) formation. Modulates the timing and magnitude of the autophagy response, such as the size of the sequestering vesicles. Plays particularly a role in pexophagy and nucleophagy.</text>
</comment>
<sequence>MASSSSPEGSTRRSPGSSAGSIQHPHDAALPSIPIDTLVNHLLAAKRSLSSVEHVVRANEIATDAQHSHQEAIILLAQAAFIRSSILDETTILLKIRKALLSTYDWGKRDFKKLVRAMDEMDAKLTETMDMLRATEVQRILRPKGEETKNLLDFVDETSVHGMRDAMKQSIEQLQGIQQSFDGDLLRLDTDIRNLKKLLGDSILPPTNPDNDDQSLSQRLLGLIDHSAHMAEGLASLSNHFDMCVTAIRTTEGAAALARRKVAEGRQAEDQNAVSISGVIAEQESNMTDLRPKTTEDHEKLLSIVVTDAEEVPYVVQEIQERGAAMEQENLAFVEIIGQIHKAHVAVLEAYAMLGDIGDRLADYLAAEGDFKNRWELEKDAVLGKLEEMQEMRNFYEGYAGAYDTLILEVARRRTVDDRVRAIWLKAQESVDKILEQDSQARDAFRQDVGEFLPTDLWAGMQGPARRWEVTRVVEGEDTDGPPPSDADTAALKRSVAEATRRKSLRESRHVNETDVSR</sequence>
<dbReference type="AlphaFoldDB" id="A0A8K0T7G3"/>